<evidence type="ECO:0000256" key="3">
    <source>
        <dbReference type="SAM" id="MobiDB-lite"/>
    </source>
</evidence>
<dbReference type="RefSeq" id="XP_066674291.1">
    <property type="nucleotide sequence ID" value="XM_066804518.1"/>
</dbReference>
<evidence type="ECO:0000259" key="5">
    <source>
        <dbReference type="PROSITE" id="PS51340"/>
    </source>
</evidence>
<dbReference type="SUPFAM" id="SSF54292">
    <property type="entry name" value="2Fe-2S ferredoxin-like"/>
    <property type="match status" value="1"/>
</dbReference>
<feature type="domain" description="2Fe-2S ferredoxin-type" evidence="4">
    <location>
        <begin position="582"/>
        <end position="662"/>
    </location>
</feature>
<dbReference type="PROSITE" id="PS51340">
    <property type="entry name" value="MOSC"/>
    <property type="match status" value="1"/>
</dbReference>
<dbReference type="Gene3D" id="3.40.50.80">
    <property type="entry name" value="Nucleotide-binding domain of ferredoxin-NADP reductase (FNR) module"/>
    <property type="match status" value="1"/>
</dbReference>
<dbReference type="PROSITE" id="PS00197">
    <property type="entry name" value="2FE2S_FER_1"/>
    <property type="match status" value="1"/>
</dbReference>
<name>A0ABR1XA30_9PEZI</name>
<dbReference type="GeneID" id="92037578"/>
<dbReference type="Gene3D" id="3.10.20.30">
    <property type="match status" value="1"/>
</dbReference>
<dbReference type="InterPro" id="IPR011037">
    <property type="entry name" value="Pyrv_Knase-like_insert_dom_sf"/>
</dbReference>
<dbReference type="InterPro" id="IPR017938">
    <property type="entry name" value="Riboflavin_synthase-like_b-brl"/>
</dbReference>
<evidence type="ECO:0000313" key="7">
    <source>
        <dbReference type="EMBL" id="KAK8093518.1"/>
    </source>
</evidence>
<gene>
    <name evidence="7" type="ORF">PG997_000203</name>
</gene>
<dbReference type="InterPro" id="IPR006058">
    <property type="entry name" value="2Fe2S_fd_BS"/>
</dbReference>
<dbReference type="EMBL" id="JAQQWN010000002">
    <property type="protein sequence ID" value="KAK8093518.1"/>
    <property type="molecule type" value="Genomic_DNA"/>
</dbReference>
<sequence length="662" mass="71709">MEVVAVSRSMPKEVDLGVMKISSSMIHEPLTLPADYIELDERGVVGNQPAVHDGPVYLFFAEHYDHWCAELGVDRAAWDWCHWAENITVRYKKGEAKPRRFETEMHLGEVWRIGADVRLELCGSRIPCMKVSWRCGQKDSWLRPLAESGRVGVYMRVLQGGRVHPGDDVVVESVPPSSSVAGEEQEPSVGMISRIAFDASLKTSDTLDLLTNHKLLLPMNKKFLSAKKTGIEDKLNTGKNAWKGWRDLRIVKIVQELGDVKSFYLEPVDGAPLANYLPGQFLSVRVPSSGTNVSTTTTASSSKTRDYEVRSWTISNYTTRDGPTSYRLTIKRNDRASTTNPTDPTTSTTPTPTSASAWMHTHAAPGTVLSARSPAGRFVLDWAPPVAMRPVYVSAGIGLTPVAAMLGAHALHPKFARTPALWVHVARSRRDLALWREAVQALPDAVVLERHLFLTGGPGGDEDKGGEREVEVEVGLDGLRINDDDGKGKVTVHYGRPDRETLKAILGSSCRWNVLGAGELDVPAKMSPFYICGPTDFEITVKEYLADAGIPPSNIRSESFTAAAAAATTLNGSSGNGDLETAKVRFAKSDRTATWSRAKPVSLLELAESLGLAPDYGCRVGACGSCAAKLTCGTVAGADVQADGTVLTCSAVPDSEVVEIEI</sequence>
<dbReference type="InterPro" id="IPR036010">
    <property type="entry name" value="2Fe-2S_ferredoxin-like_sf"/>
</dbReference>
<dbReference type="PROSITE" id="PS51384">
    <property type="entry name" value="FAD_FR"/>
    <property type="match status" value="1"/>
</dbReference>
<dbReference type="PANTHER" id="PTHR30212">
    <property type="entry name" value="PROTEIN YIIM"/>
    <property type="match status" value="1"/>
</dbReference>
<dbReference type="CDD" id="cd00207">
    <property type="entry name" value="fer2"/>
    <property type="match status" value="1"/>
</dbReference>
<dbReference type="InterPro" id="IPR001041">
    <property type="entry name" value="2Fe-2S_ferredoxin-type"/>
</dbReference>
<keyword evidence="2" id="KW-0411">Iron-sulfur</keyword>
<evidence type="ECO:0000256" key="2">
    <source>
        <dbReference type="ARBA" id="ARBA00023014"/>
    </source>
</evidence>
<organism evidence="7 8">
    <name type="scientific">Apiospora hydei</name>
    <dbReference type="NCBI Taxonomy" id="1337664"/>
    <lineage>
        <taxon>Eukaryota</taxon>
        <taxon>Fungi</taxon>
        <taxon>Dikarya</taxon>
        <taxon>Ascomycota</taxon>
        <taxon>Pezizomycotina</taxon>
        <taxon>Sordariomycetes</taxon>
        <taxon>Xylariomycetidae</taxon>
        <taxon>Amphisphaeriales</taxon>
        <taxon>Apiosporaceae</taxon>
        <taxon>Apiospora</taxon>
    </lineage>
</organism>
<dbReference type="Gene3D" id="2.40.30.10">
    <property type="entry name" value="Translation factors"/>
    <property type="match status" value="1"/>
</dbReference>
<keyword evidence="1" id="KW-0408">Iron</keyword>
<dbReference type="InterPro" id="IPR052353">
    <property type="entry name" value="Benzoxazolinone_Detox_Enz"/>
</dbReference>
<evidence type="ECO:0000313" key="8">
    <source>
        <dbReference type="Proteomes" id="UP001433268"/>
    </source>
</evidence>
<dbReference type="PANTHER" id="PTHR30212:SF2">
    <property type="entry name" value="PROTEIN YIIM"/>
    <property type="match status" value="1"/>
</dbReference>
<dbReference type="Gene3D" id="2.40.33.20">
    <property type="entry name" value="PK beta-barrel domain-like"/>
    <property type="match status" value="1"/>
</dbReference>
<keyword evidence="1" id="KW-0479">Metal-binding</keyword>
<accession>A0ABR1XA30</accession>
<keyword evidence="1" id="KW-0001">2Fe-2S</keyword>
<evidence type="ECO:0000259" key="6">
    <source>
        <dbReference type="PROSITE" id="PS51384"/>
    </source>
</evidence>
<evidence type="ECO:0000259" key="4">
    <source>
        <dbReference type="PROSITE" id="PS51085"/>
    </source>
</evidence>
<dbReference type="Pfam" id="PF00111">
    <property type="entry name" value="Fer2"/>
    <property type="match status" value="1"/>
</dbReference>
<reference evidence="7 8" key="1">
    <citation type="submission" date="2023-01" db="EMBL/GenBank/DDBJ databases">
        <title>Analysis of 21 Apiospora genomes using comparative genomics revels a genus with tremendous synthesis potential of carbohydrate active enzymes and secondary metabolites.</title>
        <authorList>
            <person name="Sorensen T."/>
        </authorList>
    </citation>
    <scope>NUCLEOTIDE SEQUENCE [LARGE SCALE GENOMIC DNA]</scope>
    <source>
        <strain evidence="7 8">CBS 114990</strain>
    </source>
</reference>
<dbReference type="SUPFAM" id="SSF50800">
    <property type="entry name" value="PK beta-barrel domain-like"/>
    <property type="match status" value="1"/>
</dbReference>
<dbReference type="SUPFAM" id="SSF63380">
    <property type="entry name" value="Riboflavin synthase domain-like"/>
    <property type="match status" value="1"/>
</dbReference>
<dbReference type="InterPro" id="IPR012675">
    <property type="entry name" value="Beta-grasp_dom_sf"/>
</dbReference>
<dbReference type="PROSITE" id="PS51085">
    <property type="entry name" value="2FE2S_FER_2"/>
    <property type="match status" value="1"/>
</dbReference>
<feature type="domain" description="FAD-binding FR-type" evidence="6">
    <location>
        <begin position="243"/>
        <end position="381"/>
    </location>
</feature>
<dbReference type="InterPro" id="IPR039261">
    <property type="entry name" value="FNR_nucleotide-bd"/>
</dbReference>
<dbReference type="SUPFAM" id="SSF52343">
    <property type="entry name" value="Ferredoxin reductase-like, C-terminal NADP-linked domain"/>
    <property type="match status" value="1"/>
</dbReference>
<dbReference type="InterPro" id="IPR017927">
    <property type="entry name" value="FAD-bd_FR_type"/>
</dbReference>
<feature type="region of interest" description="Disordered" evidence="3">
    <location>
        <begin position="330"/>
        <end position="356"/>
    </location>
</feature>
<dbReference type="InterPro" id="IPR005302">
    <property type="entry name" value="MoCF_Sase_C"/>
</dbReference>
<protein>
    <submittedName>
        <fullName evidence="7">Uncharacterized protein</fullName>
    </submittedName>
</protein>
<dbReference type="Proteomes" id="UP001433268">
    <property type="component" value="Unassembled WGS sequence"/>
</dbReference>
<evidence type="ECO:0000256" key="1">
    <source>
        <dbReference type="ARBA" id="ARBA00022714"/>
    </source>
</evidence>
<comment type="caution">
    <text evidence="7">The sequence shown here is derived from an EMBL/GenBank/DDBJ whole genome shotgun (WGS) entry which is preliminary data.</text>
</comment>
<proteinExistence type="predicted"/>
<dbReference type="Pfam" id="PF03473">
    <property type="entry name" value="MOSC"/>
    <property type="match status" value="1"/>
</dbReference>
<feature type="domain" description="MOSC" evidence="5">
    <location>
        <begin position="31"/>
        <end position="172"/>
    </location>
</feature>
<keyword evidence="8" id="KW-1185">Reference proteome</keyword>
<feature type="compositionally biased region" description="Low complexity" evidence="3">
    <location>
        <begin position="336"/>
        <end position="356"/>
    </location>
</feature>